<sequence length="103" mass="11861">MEPVIRKRETEQQLRERIEDALVRDVGVSPTMAQPFINSVLRCFAGEQPYFPASPRDYPVLQIRAALENGIPVKQVMRDYDVSRSKLHQLFPGGLPRRVREKA</sequence>
<dbReference type="Proteomes" id="UP001430360">
    <property type="component" value="Unassembled WGS sequence"/>
</dbReference>
<protein>
    <recommendedName>
        <fullName evidence="3">Mor transcription activator domain-containing protein</fullName>
    </recommendedName>
</protein>
<dbReference type="RefSeq" id="WP_232135995.1">
    <property type="nucleotide sequence ID" value="NZ_JAJQKU010000002.1"/>
</dbReference>
<organism evidence="1 2">
    <name type="scientific">Luteimonas fraxinea</name>
    <dbReference type="NCBI Taxonomy" id="2901869"/>
    <lineage>
        <taxon>Bacteria</taxon>
        <taxon>Pseudomonadati</taxon>
        <taxon>Pseudomonadota</taxon>
        <taxon>Gammaproteobacteria</taxon>
        <taxon>Lysobacterales</taxon>
        <taxon>Lysobacteraceae</taxon>
        <taxon>Luteimonas</taxon>
    </lineage>
</organism>
<evidence type="ECO:0000313" key="2">
    <source>
        <dbReference type="Proteomes" id="UP001430360"/>
    </source>
</evidence>
<accession>A0ABS8UC15</accession>
<proteinExistence type="predicted"/>
<comment type="caution">
    <text evidence="1">The sequence shown here is derived from an EMBL/GenBank/DDBJ whole genome shotgun (WGS) entry which is preliminary data.</text>
</comment>
<keyword evidence="2" id="KW-1185">Reference proteome</keyword>
<reference evidence="1" key="2">
    <citation type="journal article" date="2022" name="Syst. Appl. Microbiol.">
        <title>Physiological and genomic characterisation of Luteimonas fraxinea sp. nov., a bacterial species associated with trees tolerant to ash dieback.</title>
        <authorList>
            <person name="Ulrich K."/>
            <person name="Becker R."/>
            <person name="Behrendt U."/>
            <person name="Kube M."/>
            <person name="Schneck V."/>
            <person name="Ulrich A."/>
        </authorList>
    </citation>
    <scope>NUCLEOTIDE SEQUENCE</scope>
    <source>
        <strain evidence="1">A1P009</strain>
    </source>
</reference>
<evidence type="ECO:0000313" key="1">
    <source>
        <dbReference type="EMBL" id="MCD9097056.1"/>
    </source>
</evidence>
<gene>
    <name evidence="1" type="ORF">LTT95_08900</name>
</gene>
<name>A0ABS8UC15_9GAMM</name>
<dbReference type="EMBL" id="JAJQKU010000002">
    <property type="protein sequence ID" value="MCD9097056.1"/>
    <property type="molecule type" value="Genomic_DNA"/>
</dbReference>
<evidence type="ECO:0008006" key="3">
    <source>
        <dbReference type="Google" id="ProtNLM"/>
    </source>
</evidence>
<reference evidence="1" key="1">
    <citation type="submission" date="2021-12" db="EMBL/GenBank/DDBJ databases">
        <authorList>
            <person name="Ulrich A."/>
        </authorList>
    </citation>
    <scope>NUCLEOTIDE SEQUENCE</scope>
    <source>
        <strain evidence="1">A1P009</strain>
    </source>
</reference>